<dbReference type="AlphaFoldDB" id="A0A9X1WF34"/>
<comment type="caution">
    <text evidence="3">The sequence shown here is derived from an EMBL/GenBank/DDBJ whole genome shotgun (WGS) entry which is preliminary data.</text>
</comment>
<gene>
    <name evidence="3" type="ORF">MUN33_00835</name>
</gene>
<sequence>MRRFTRIPYITGVLATCLLSSAAVGPAAAAGEAAPASTTVVTYGDSYTANPSQVVGVANQYEELKPFLADYPRTGRLASGKECLQAPDNWPRLLRDRGVDVRDWSCTAQTSRTMLDRIDASIAAGDLTADTDTVIFPVGLNNFGPWGQKDGVDVTDVDAVQDAYRADMREAARRVRAVAPGASLVVGGMPQIGDGDRYCVVNVVPDRPAGLSVPYLATAESAVQTMQRQSAAEIGARFVDLKAASRGHDSCAPDAERYIAGLVDTTTPDYKMIIHPSQAGQRFIAEQLGAVV</sequence>
<dbReference type="EMBL" id="JALIEA010000006">
    <property type="protein sequence ID" value="MCJ7857268.1"/>
    <property type="molecule type" value="Genomic_DNA"/>
</dbReference>
<feature type="chain" id="PRO_5040887160" evidence="1">
    <location>
        <begin position="30"/>
        <end position="292"/>
    </location>
</feature>
<feature type="signal peptide" evidence="1">
    <location>
        <begin position="1"/>
        <end position="29"/>
    </location>
</feature>
<name>A0A9X1WF34_9CORY</name>
<dbReference type="Proteomes" id="UP001139207">
    <property type="component" value="Unassembled WGS sequence"/>
</dbReference>
<dbReference type="Gene3D" id="3.40.50.1110">
    <property type="entry name" value="SGNH hydrolase"/>
    <property type="match status" value="1"/>
</dbReference>
<keyword evidence="1" id="KW-0732">Signal</keyword>
<dbReference type="InterPro" id="IPR036514">
    <property type="entry name" value="SGNH_hydro_sf"/>
</dbReference>
<proteinExistence type="predicted"/>
<dbReference type="SUPFAM" id="SSF52266">
    <property type="entry name" value="SGNH hydrolase"/>
    <property type="match status" value="1"/>
</dbReference>
<evidence type="ECO:0000313" key="4">
    <source>
        <dbReference type="Proteomes" id="UP001139207"/>
    </source>
</evidence>
<evidence type="ECO:0000256" key="1">
    <source>
        <dbReference type="SAM" id="SignalP"/>
    </source>
</evidence>
<feature type="domain" description="SGNH hydrolase-type esterase" evidence="2">
    <location>
        <begin position="43"/>
        <end position="282"/>
    </location>
</feature>
<protein>
    <submittedName>
        <fullName evidence="3">GDSL-type esterase/lipase family protein</fullName>
    </submittedName>
</protein>
<keyword evidence="4" id="KW-1185">Reference proteome</keyword>
<dbReference type="InterPro" id="IPR013830">
    <property type="entry name" value="SGNH_hydro"/>
</dbReference>
<dbReference type="RefSeq" id="WP_244803015.1">
    <property type="nucleotide sequence ID" value="NZ_JALIEA010000006.1"/>
</dbReference>
<evidence type="ECO:0000259" key="2">
    <source>
        <dbReference type="Pfam" id="PF13472"/>
    </source>
</evidence>
<organism evidence="3 4">
    <name type="scientific">Corynebacterium kalidii</name>
    <dbReference type="NCBI Taxonomy" id="2931982"/>
    <lineage>
        <taxon>Bacteria</taxon>
        <taxon>Bacillati</taxon>
        <taxon>Actinomycetota</taxon>
        <taxon>Actinomycetes</taxon>
        <taxon>Mycobacteriales</taxon>
        <taxon>Corynebacteriaceae</taxon>
        <taxon>Corynebacterium</taxon>
    </lineage>
</organism>
<evidence type="ECO:0000313" key="3">
    <source>
        <dbReference type="EMBL" id="MCJ7857268.1"/>
    </source>
</evidence>
<reference evidence="3" key="1">
    <citation type="submission" date="2022-04" db="EMBL/GenBank/DDBJ databases">
        <title>Corynebacterium kalidii LD5P10.</title>
        <authorList>
            <person name="Sun J.Q."/>
        </authorList>
    </citation>
    <scope>NUCLEOTIDE SEQUENCE</scope>
    <source>
        <strain evidence="3">LD5P10</strain>
    </source>
</reference>
<accession>A0A9X1WF34</accession>
<dbReference type="Pfam" id="PF13472">
    <property type="entry name" value="Lipase_GDSL_2"/>
    <property type="match status" value="1"/>
</dbReference>